<dbReference type="AlphaFoldDB" id="A0A7D9JXG7"/>
<keyword evidence="2" id="KW-1185">Reference proteome</keyword>
<gene>
    <name evidence="1" type="ORF">PACLA_8A067604</name>
</gene>
<accession>A0A7D9JXG7</accession>
<evidence type="ECO:0000313" key="2">
    <source>
        <dbReference type="Proteomes" id="UP001152795"/>
    </source>
</evidence>
<feature type="non-terminal residue" evidence="1">
    <location>
        <position position="1"/>
    </location>
</feature>
<reference evidence="1" key="1">
    <citation type="submission" date="2020-04" db="EMBL/GenBank/DDBJ databases">
        <authorList>
            <person name="Alioto T."/>
            <person name="Alioto T."/>
            <person name="Gomez Garrido J."/>
        </authorList>
    </citation>
    <scope>NUCLEOTIDE SEQUENCE</scope>
    <source>
        <strain evidence="1">A484AB</strain>
    </source>
</reference>
<sequence length="114" mass="12941">MFAMSTMLKMLTLTIILMLTIASINAQNCSPRYYETIRRGGPSLPSNEVISSYRIEGVAIRIKCFTLCYKEPKCVGFNYRITTFKVENCQLTNVTKKRDTATSGDWALLRDIEA</sequence>
<dbReference type="EMBL" id="CACRXK020022920">
    <property type="protein sequence ID" value="CAB4037300.1"/>
    <property type="molecule type" value="Genomic_DNA"/>
</dbReference>
<dbReference type="Proteomes" id="UP001152795">
    <property type="component" value="Unassembled WGS sequence"/>
</dbReference>
<comment type="caution">
    <text evidence="1">The sequence shown here is derived from an EMBL/GenBank/DDBJ whole genome shotgun (WGS) entry which is preliminary data.</text>
</comment>
<proteinExistence type="predicted"/>
<name>A0A7D9JXG7_PARCT</name>
<organism evidence="1 2">
    <name type="scientific">Paramuricea clavata</name>
    <name type="common">Red gorgonian</name>
    <name type="synonym">Violescent sea-whip</name>
    <dbReference type="NCBI Taxonomy" id="317549"/>
    <lineage>
        <taxon>Eukaryota</taxon>
        <taxon>Metazoa</taxon>
        <taxon>Cnidaria</taxon>
        <taxon>Anthozoa</taxon>
        <taxon>Octocorallia</taxon>
        <taxon>Malacalcyonacea</taxon>
        <taxon>Plexauridae</taxon>
        <taxon>Paramuricea</taxon>
    </lineage>
</organism>
<evidence type="ECO:0000313" key="1">
    <source>
        <dbReference type="EMBL" id="CAB4037300.1"/>
    </source>
</evidence>
<protein>
    <submittedName>
        <fullName evidence="1">Uncharacterized protein</fullName>
    </submittedName>
</protein>